<reference evidence="2" key="1">
    <citation type="submission" date="2021-02" db="EMBL/GenBank/DDBJ databases">
        <authorList>
            <person name="Nowell W R."/>
        </authorList>
    </citation>
    <scope>NUCLEOTIDE SEQUENCE</scope>
    <source>
        <strain evidence="2">Ploen Becks lab</strain>
    </source>
</reference>
<evidence type="ECO:0000313" key="2">
    <source>
        <dbReference type="EMBL" id="CAF0893812.1"/>
    </source>
</evidence>
<dbReference type="Proteomes" id="UP000663879">
    <property type="component" value="Unassembled WGS sequence"/>
</dbReference>
<sequence>MDKLFGWQPAFQTDAVAEFYNRRQLPGEGYRDFYTNLWHLAKFAFSFRGEFDQISNDFLVKDRFVEQRYARLDLFKRNQEDNNRLIDNNESRQIHNSYRKFPVQQHFRVQQLKPYRQQDTLLLVINELLDETNESNQKKQNKHGEKFNYFKCAVTVSYQAENDTSIINDKKLSDFRQSETEKSERAGHARSVKFEQNSDKNEKCYKVS</sequence>
<accession>A0A813Z643</accession>
<dbReference type="AlphaFoldDB" id="A0A813Z643"/>
<dbReference type="EMBL" id="CAJNOC010001825">
    <property type="protein sequence ID" value="CAF0893812.1"/>
    <property type="molecule type" value="Genomic_DNA"/>
</dbReference>
<organism evidence="2 3">
    <name type="scientific">Brachionus calyciflorus</name>
    <dbReference type="NCBI Taxonomy" id="104777"/>
    <lineage>
        <taxon>Eukaryota</taxon>
        <taxon>Metazoa</taxon>
        <taxon>Spiralia</taxon>
        <taxon>Gnathifera</taxon>
        <taxon>Rotifera</taxon>
        <taxon>Eurotatoria</taxon>
        <taxon>Monogononta</taxon>
        <taxon>Pseudotrocha</taxon>
        <taxon>Ploima</taxon>
        <taxon>Brachionidae</taxon>
        <taxon>Brachionus</taxon>
    </lineage>
</organism>
<feature type="region of interest" description="Disordered" evidence="1">
    <location>
        <begin position="175"/>
        <end position="208"/>
    </location>
</feature>
<proteinExistence type="predicted"/>
<gene>
    <name evidence="2" type="ORF">OXX778_LOCUS11046</name>
</gene>
<keyword evidence="3" id="KW-1185">Reference proteome</keyword>
<name>A0A813Z643_9BILA</name>
<protein>
    <submittedName>
        <fullName evidence="2">Uncharacterized protein</fullName>
    </submittedName>
</protein>
<evidence type="ECO:0000256" key="1">
    <source>
        <dbReference type="SAM" id="MobiDB-lite"/>
    </source>
</evidence>
<evidence type="ECO:0000313" key="3">
    <source>
        <dbReference type="Proteomes" id="UP000663879"/>
    </source>
</evidence>
<comment type="caution">
    <text evidence="2">The sequence shown here is derived from an EMBL/GenBank/DDBJ whole genome shotgun (WGS) entry which is preliminary data.</text>
</comment>